<evidence type="ECO:0000256" key="3">
    <source>
        <dbReference type="ARBA" id="ARBA00022833"/>
    </source>
</evidence>
<dbReference type="GO" id="GO:0006357">
    <property type="term" value="P:regulation of transcription by RNA polymerase II"/>
    <property type="evidence" value="ECO:0007669"/>
    <property type="project" value="InterPro"/>
</dbReference>
<evidence type="ECO:0000313" key="9">
    <source>
        <dbReference type="Proteomes" id="UP000001593"/>
    </source>
</evidence>
<feature type="region of interest" description="Disordered" evidence="6">
    <location>
        <begin position="120"/>
        <end position="179"/>
    </location>
</feature>
<dbReference type="InterPro" id="IPR011011">
    <property type="entry name" value="Znf_FYVE_PHD"/>
</dbReference>
<evidence type="ECO:0000256" key="4">
    <source>
        <dbReference type="PROSITE-ProRule" id="PRU00146"/>
    </source>
</evidence>
<dbReference type="PROSITE" id="PS50016">
    <property type="entry name" value="ZF_PHD_2"/>
    <property type="match status" value="1"/>
</dbReference>
<feature type="domain" description="PHD-type" evidence="7">
    <location>
        <begin position="314"/>
        <end position="365"/>
    </location>
</feature>
<evidence type="ECO:0000256" key="2">
    <source>
        <dbReference type="ARBA" id="ARBA00022771"/>
    </source>
</evidence>
<dbReference type="GO" id="GO:0016589">
    <property type="term" value="C:NURF complex"/>
    <property type="evidence" value="ECO:0007669"/>
    <property type="project" value="InterPro"/>
</dbReference>
<dbReference type="InterPro" id="IPR001965">
    <property type="entry name" value="Znf_PHD"/>
</dbReference>
<accession>A7RUH2</accession>
<keyword evidence="1" id="KW-0479">Metal-binding</keyword>
<dbReference type="InterPro" id="IPR038028">
    <property type="entry name" value="BPTF"/>
</dbReference>
<evidence type="ECO:0000256" key="1">
    <source>
        <dbReference type="ARBA" id="ARBA00022723"/>
    </source>
</evidence>
<dbReference type="OrthoDB" id="784962at2759"/>
<evidence type="ECO:0000259" key="7">
    <source>
        <dbReference type="PROSITE" id="PS50016"/>
    </source>
</evidence>
<dbReference type="SMART" id="SM00249">
    <property type="entry name" value="PHD"/>
    <property type="match status" value="1"/>
</dbReference>
<dbReference type="PANTHER" id="PTHR45975">
    <property type="entry name" value="NUCLEOSOME-REMODELING FACTOR SUBUNIT BPTF"/>
    <property type="match status" value="1"/>
</dbReference>
<reference evidence="8 9" key="1">
    <citation type="journal article" date="2007" name="Science">
        <title>Sea anemone genome reveals ancestral eumetazoan gene repertoire and genomic organization.</title>
        <authorList>
            <person name="Putnam N.H."/>
            <person name="Srivastava M."/>
            <person name="Hellsten U."/>
            <person name="Dirks B."/>
            <person name="Chapman J."/>
            <person name="Salamov A."/>
            <person name="Terry A."/>
            <person name="Shapiro H."/>
            <person name="Lindquist E."/>
            <person name="Kapitonov V.V."/>
            <person name="Jurka J."/>
            <person name="Genikhovich G."/>
            <person name="Grigoriev I.V."/>
            <person name="Lucas S.M."/>
            <person name="Steele R.E."/>
            <person name="Finnerty J.R."/>
            <person name="Technau U."/>
            <person name="Martindale M.Q."/>
            <person name="Rokhsar D.S."/>
        </authorList>
    </citation>
    <scope>NUCLEOTIDE SEQUENCE [LARGE SCALE GENOMIC DNA]</scope>
    <source>
        <strain evidence="9">CH2 X CH6</strain>
    </source>
</reference>
<dbReference type="STRING" id="45351.A7RUH2"/>
<protein>
    <recommendedName>
        <fullName evidence="7">PHD-type domain-containing protein</fullName>
    </recommendedName>
</protein>
<dbReference type="InterPro" id="IPR013083">
    <property type="entry name" value="Znf_RING/FYVE/PHD"/>
</dbReference>
<dbReference type="InterPro" id="IPR019787">
    <property type="entry name" value="Znf_PHD-finger"/>
</dbReference>
<evidence type="ECO:0000256" key="6">
    <source>
        <dbReference type="SAM" id="MobiDB-lite"/>
    </source>
</evidence>
<dbReference type="HOGENOM" id="CLU_716312_0_0_1"/>
<gene>
    <name evidence="8" type="ORF">NEMVEDRAFT_v1g240784</name>
</gene>
<organism evidence="8 9">
    <name type="scientific">Nematostella vectensis</name>
    <name type="common">Starlet sea anemone</name>
    <dbReference type="NCBI Taxonomy" id="45351"/>
    <lineage>
        <taxon>Eukaryota</taxon>
        <taxon>Metazoa</taxon>
        <taxon>Cnidaria</taxon>
        <taxon>Anthozoa</taxon>
        <taxon>Hexacorallia</taxon>
        <taxon>Actiniaria</taxon>
        <taxon>Edwardsiidae</taxon>
        <taxon>Nematostella</taxon>
    </lineage>
</organism>
<dbReference type="Proteomes" id="UP000001593">
    <property type="component" value="Unassembled WGS sequence"/>
</dbReference>
<dbReference type="SUPFAM" id="SSF57903">
    <property type="entry name" value="FYVE/PHD zinc finger"/>
    <property type="match status" value="1"/>
</dbReference>
<dbReference type="eggNOG" id="KOG1632">
    <property type="taxonomic scope" value="Eukaryota"/>
</dbReference>
<dbReference type="KEGG" id="nve:5516917"/>
<dbReference type="InParanoid" id="A7RUH2"/>
<name>A7RUH2_NEMVE</name>
<keyword evidence="5" id="KW-0175">Coiled coil</keyword>
<dbReference type="PANTHER" id="PTHR45975:SF2">
    <property type="entry name" value="NUCLEOSOME-REMODELING FACTOR SUBUNIT BPTF"/>
    <property type="match status" value="1"/>
</dbReference>
<proteinExistence type="predicted"/>
<dbReference type="Gene3D" id="3.30.40.10">
    <property type="entry name" value="Zinc/RING finger domain, C3HC4 (zinc finger)"/>
    <property type="match status" value="1"/>
</dbReference>
<feature type="coiled-coil region" evidence="5">
    <location>
        <begin position="215"/>
        <end position="242"/>
    </location>
</feature>
<dbReference type="GO" id="GO:0008270">
    <property type="term" value="F:zinc ion binding"/>
    <property type="evidence" value="ECO:0007669"/>
    <property type="project" value="UniProtKB-KW"/>
</dbReference>
<feature type="region of interest" description="Disordered" evidence="6">
    <location>
        <begin position="274"/>
        <end position="304"/>
    </location>
</feature>
<dbReference type="EMBL" id="DS469540">
    <property type="protein sequence ID" value="EDO44903.1"/>
    <property type="molecule type" value="Genomic_DNA"/>
</dbReference>
<dbReference type="InterPro" id="IPR019786">
    <property type="entry name" value="Zinc_finger_PHD-type_CS"/>
</dbReference>
<dbReference type="AlphaFoldDB" id="A7RUH2"/>
<dbReference type="PhylomeDB" id="A7RUH2"/>
<feature type="compositionally biased region" description="Polar residues" evidence="6">
    <location>
        <begin position="120"/>
        <end position="146"/>
    </location>
</feature>
<dbReference type="CDD" id="cd15560">
    <property type="entry name" value="PHD2_3_BPTF"/>
    <property type="match status" value="1"/>
</dbReference>
<dbReference type="PROSITE" id="PS01359">
    <property type="entry name" value="ZF_PHD_1"/>
    <property type="match status" value="1"/>
</dbReference>
<feature type="compositionally biased region" description="Low complexity" evidence="6">
    <location>
        <begin position="157"/>
        <end position="167"/>
    </location>
</feature>
<keyword evidence="9" id="KW-1185">Reference proteome</keyword>
<keyword evidence="2 4" id="KW-0863">Zinc-finger</keyword>
<dbReference type="Pfam" id="PF00628">
    <property type="entry name" value="PHD"/>
    <property type="match status" value="1"/>
</dbReference>
<evidence type="ECO:0000313" key="8">
    <source>
        <dbReference type="EMBL" id="EDO44903.1"/>
    </source>
</evidence>
<evidence type="ECO:0000256" key="5">
    <source>
        <dbReference type="SAM" id="Coils"/>
    </source>
</evidence>
<keyword evidence="3" id="KW-0862">Zinc</keyword>
<feature type="compositionally biased region" description="Basic and acidic residues" evidence="6">
    <location>
        <begin position="280"/>
        <end position="294"/>
    </location>
</feature>
<sequence>MKRAAEMRAAAVQKREQEQQVKQQQRLLKMNQKKVQNAIKTQRKVAATTVTHAMVNPAYKSLISSPTLASPQVVSALRQTAPKQQPVVVRTLQPQTAVSRPQVTMKPPVIMTPYQRAQMQPGMTPQASTIRVQGAKTVTKTPQRSRSTPKMKHSSKEQQQAKQQSAKSKGKKTSTGGNVPILMNRKLMSLESRQDLSRIAICRKVIDSMLHKIERNESTEKAKEHKREEENRKREKAKLMRLDGLLYKRKEALRKEIMKKRLLLEKELTTELVKSSKAKATRDETSRKRRHEESQGDQVEPVVEKRPKWSEDTTLYCICKKPYDATRFYVGCDLCANWFHGACVNITPEEAAAMDHWSCKDCKREQQDVEQEEVYCLCRQPYDETK</sequence>
<feature type="coiled-coil region" evidence="5">
    <location>
        <begin position="7"/>
        <end position="34"/>
    </location>
</feature>